<feature type="chain" id="PRO_5045855756" description="TonB C-terminal domain-containing protein" evidence="1">
    <location>
        <begin position="19"/>
        <end position="117"/>
    </location>
</feature>
<keyword evidence="1" id="KW-0732">Signal</keyword>
<evidence type="ECO:0000313" key="2">
    <source>
        <dbReference type="EMBL" id="QTD36821.1"/>
    </source>
</evidence>
<feature type="signal peptide" evidence="1">
    <location>
        <begin position="1"/>
        <end position="18"/>
    </location>
</feature>
<gene>
    <name evidence="2" type="ORF">JL193_11840</name>
</gene>
<evidence type="ECO:0000256" key="1">
    <source>
        <dbReference type="SAM" id="SignalP"/>
    </source>
</evidence>
<evidence type="ECO:0000313" key="3">
    <source>
        <dbReference type="Proteomes" id="UP000663935"/>
    </source>
</evidence>
<dbReference type="RefSeq" id="WP_207971000.1">
    <property type="nucleotide sequence ID" value="NZ_CP071795.1"/>
</dbReference>
<dbReference type="Proteomes" id="UP000663935">
    <property type="component" value="Chromosome"/>
</dbReference>
<keyword evidence="3" id="KW-1185">Reference proteome</keyword>
<evidence type="ECO:0008006" key="4">
    <source>
        <dbReference type="Google" id="ProtNLM"/>
    </source>
</evidence>
<reference evidence="2 3" key="1">
    <citation type="submission" date="2021-03" db="EMBL/GenBank/DDBJ databases">
        <title>Complete genome of Polaribacter_sp.G4M1.</title>
        <authorList>
            <person name="Jeong S.W."/>
            <person name="Bae J.W."/>
        </authorList>
    </citation>
    <scope>NUCLEOTIDE SEQUENCE [LARGE SCALE GENOMIC DNA]</scope>
    <source>
        <strain evidence="2 3">G4M1</strain>
    </source>
</reference>
<organism evidence="2 3">
    <name type="scientific">Polaribacter batillariae</name>
    <dbReference type="NCBI Taxonomy" id="2808900"/>
    <lineage>
        <taxon>Bacteria</taxon>
        <taxon>Pseudomonadati</taxon>
        <taxon>Bacteroidota</taxon>
        <taxon>Flavobacteriia</taxon>
        <taxon>Flavobacteriales</taxon>
        <taxon>Flavobacteriaceae</taxon>
    </lineage>
</organism>
<proteinExistence type="predicted"/>
<sequence>MKKLTIVFLVMVMTTLSAFSNNDNNDNNDKKAKKENVELRTKVVTLLGKYQNTLNEPVEASIKFIVNSKGEIVVLSVETEQESIVNFVKSKLNYQKVSLKNLYKMKTFILPVKFVSK</sequence>
<name>A0ABX7SRQ2_9FLAO</name>
<accession>A0ABX7SRQ2</accession>
<dbReference type="EMBL" id="CP071795">
    <property type="protein sequence ID" value="QTD36821.1"/>
    <property type="molecule type" value="Genomic_DNA"/>
</dbReference>
<protein>
    <recommendedName>
        <fullName evidence="4">TonB C-terminal domain-containing protein</fullName>
    </recommendedName>
</protein>